<evidence type="ECO:0000313" key="8">
    <source>
        <dbReference type="EMBL" id="JAP99796.1"/>
    </source>
</evidence>
<reference evidence="8" key="1">
    <citation type="journal article" date="2016" name="Gigascience">
        <title>De novo construction of an expanded transcriptome assembly for the western tarnished plant bug, Lygus hesperus.</title>
        <authorList>
            <person name="Tassone E.E."/>
            <person name="Geib S.M."/>
            <person name="Hall B."/>
            <person name="Fabrick J.A."/>
            <person name="Brent C.S."/>
            <person name="Hull J.J."/>
        </authorList>
    </citation>
    <scope>NUCLEOTIDE SEQUENCE</scope>
</reference>
<proteinExistence type="inferred from homology"/>
<protein>
    <recommendedName>
        <fullName evidence="6">methylated diphthine methylhydrolase</fullName>
        <ecNumber evidence="6">3.1.1.97</ecNumber>
    </recommendedName>
</protein>
<dbReference type="PANTHER" id="PTHR46042:SF1">
    <property type="entry name" value="DIPHTHINE METHYLTRANSFERASE"/>
    <property type="match status" value="1"/>
</dbReference>
<sequence length="378" mass="42325">MPEIVRLTSLNTELNADAVEWCPIPGLENLLACATYELVEDEEQDSQDKLEQHRRGYIYLFELQQDSQDKLEQHRRGYIYLFELQQDLSLNEVSKTETPGILDCKWSRHRIAGNVCFATVDAVCKVTLFKYDSENSILVELSCLDLSGDSNSLLLSLDWSNTLSPADDGCSIVASDSGGSVHVVSIAQNKLTLTSSRKAHEFEAWIAAYDYFNTSVFYSGGDDCKLKVHDTRVDLKTAVRTSNEHTAGVTSIQSNWLQEHSLITGSYDERLLFWDTRTMKRPQADIVAPGGVWRIKHDPFDCRLIACPCMYGGSVVVDSGLPTPTVIATYDFHKNINYGIDWCWKVAGGNENPISNLLAVCSFYDKLLSLAYLSNNTS</sequence>
<gene>
    <name evidence="8" type="primary">Wdr85_1</name>
    <name evidence="8" type="ORF">g.67285</name>
</gene>
<dbReference type="GO" id="GO:0005737">
    <property type="term" value="C:cytoplasm"/>
    <property type="evidence" value="ECO:0007669"/>
    <property type="project" value="TreeGrafter"/>
</dbReference>
<dbReference type="InterPro" id="IPR001680">
    <property type="entry name" value="WD40_rpt"/>
</dbReference>
<dbReference type="AlphaFoldDB" id="A0A146KXN9"/>
<dbReference type="GO" id="GO:0017183">
    <property type="term" value="P:protein histidyl modification to diphthamide"/>
    <property type="evidence" value="ECO:0007669"/>
    <property type="project" value="TreeGrafter"/>
</dbReference>
<dbReference type="InterPro" id="IPR015943">
    <property type="entry name" value="WD40/YVTN_repeat-like_dom_sf"/>
</dbReference>
<dbReference type="InterPro" id="IPR019775">
    <property type="entry name" value="WD40_repeat_CS"/>
</dbReference>
<dbReference type="SUPFAM" id="SSF50978">
    <property type="entry name" value="WD40 repeat-like"/>
    <property type="match status" value="1"/>
</dbReference>
<dbReference type="SMART" id="SM00320">
    <property type="entry name" value="WD40"/>
    <property type="match status" value="2"/>
</dbReference>
<dbReference type="PROSITE" id="PS00678">
    <property type="entry name" value="WD_REPEATS_1"/>
    <property type="match status" value="1"/>
</dbReference>
<evidence type="ECO:0000256" key="5">
    <source>
        <dbReference type="ARBA" id="ARBA00038092"/>
    </source>
</evidence>
<keyword evidence="2" id="KW-0853">WD repeat</keyword>
<dbReference type="InterPro" id="IPR052415">
    <property type="entry name" value="Diphthine_MTase"/>
</dbReference>
<keyword evidence="4" id="KW-0378">Hydrolase</keyword>
<comment type="similarity">
    <text evidence="5">Belongs to the DPH7 family.</text>
</comment>
<name>A0A146KXN9_LYGHE</name>
<comment type="catalytic activity">
    <reaction evidence="7">
        <text>diphthine methyl ester-[translation elongation factor 2] + H2O = diphthine-[translation elongation factor 2] + methanol + H(+)</text>
        <dbReference type="Rhea" id="RHEA:42656"/>
        <dbReference type="Rhea" id="RHEA-COMP:10172"/>
        <dbReference type="Rhea" id="RHEA-COMP:10173"/>
        <dbReference type="ChEBI" id="CHEBI:15377"/>
        <dbReference type="ChEBI" id="CHEBI:15378"/>
        <dbReference type="ChEBI" id="CHEBI:17790"/>
        <dbReference type="ChEBI" id="CHEBI:79005"/>
        <dbReference type="ChEBI" id="CHEBI:82696"/>
        <dbReference type="EC" id="3.1.1.97"/>
    </reaction>
</comment>
<dbReference type="InterPro" id="IPR036322">
    <property type="entry name" value="WD40_repeat_dom_sf"/>
</dbReference>
<dbReference type="EC" id="3.1.1.97" evidence="6"/>
<evidence type="ECO:0000256" key="7">
    <source>
        <dbReference type="ARBA" id="ARBA00047551"/>
    </source>
</evidence>
<evidence type="ECO:0000256" key="3">
    <source>
        <dbReference type="ARBA" id="ARBA00022737"/>
    </source>
</evidence>
<accession>A0A146KXN9</accession>
<dbReference type="PANTHER" id="PTHR46042">
    <property type="entry name" value="DIPHTHINE METHYLTRANSFERASE"/>
    <property type="match status" value="1"/>
</dbReference>
<dbReference type="GO" id="GO:0061685">
    <property type="term" value="F:diphthine methylesterase activity"/>
    <property type="evidence" value="ECO:0007669"/>
    <property type="project" value="UniProtKB-EC"/>
</dbReference>
<dbReference type="Gene3D" id="2.130.10.10">
    <property type="entry name" value="YVTN repeat-like/Quinoprotein amine dehydrogenase"/>
    <property type="match status" value="1"/>
</dbReference>
<comment type="pathway">
    <text evidence="1">Protein modification; peptidyl-diphthamide biosynthesis.</text>
</comment>
<dbReference type="EMBL" id="GDHC01018832">
    <property type="protein sequence ID" value="JAP99796.1"/>
    <property type="molecule type" value="Transcribed_RNA"/>
</dbReference>
<keyword evidence="3" id="KW-0677">Repeat</keyword>
<evidence type="ECO:0000256" key="2">
    <source>
        <dbReference type="ARBA" id="ARBA00022574"/>
    </source>
</evidence>
<evidence type="ECO:0000256" key="1">
    <source>
        <dbReference type="ARBA" id="ARBA00005156"/>
    </source>
</evidence>
<organism evidence="8">
    <name type="scientific">Lygus hesperus</name>
    <name type="common">Western plant bug</name>
    <dbReference type="NCBI Taxonomy" id="30085"/>
    <lineage>
        <taxon>Eukaryota</taxon>
        <taxon>Metazoa</taxon>
        <taxon>Ecdysozoa</taxon>
        <taxon>Arthropoda</taxon>
        <taxon>Hexapoda</taxon>
        <taxon>Insecta</taxon>
        <taxon>Pterygota</taxon>
        <taxon>Neoptera</taxon>
        <taxon>Paraneoptera</taxon>
        <taxon>Hemiptera</taxon>
        <taxon>Heteroptera</taxon>
        <taxon>Panheteroptera</taxon>
        <taxon>Cimicomorpha</taxon>
        <taxon>Miridae</taxon>
        <taxon>Mirini</taxon>
        <taxon>Lygus</taxon>
    </lineage>
</organism>
<evidence type="ECO:0000256" key="6">
    <source>
        <dbReference type="ARBA" id="ARBA00039131"/>
    </source>
</evidence>
<evidence type="ECO:0000256" key="4">
    <source>
        <dbReference type="ARBA" id="ARBA00022801"/>
    </source>
</evidence>